<feature type="non-terminal residue" evidence="2">
    <location>
        <position position="1"/>
    </location>
</feature>
<dbReference type="OMA" id="WAATHFN"/>
<evidence type="ECO:0000313" key="2">
    <source>
        <dbReference type="EMBL" id="EMD86628.1"/>
    </source>
</evidence>
<name>M2UF53_COCH5</name>
<protein>
    <recommendedName>
        <fullName evidence="1">PD-(D/E)XK nuclease-like domain-containing protein</fullName>
    </recommendedName>
</protein>
<reference evidence="3" key="2">
    <citation type="journal article" date="2013" name="PLoS Genet.">
        <title>Comparative genome structure, secondary metabolite, and effector coding capacity across Cochliobolus pathogens.</title>
        <authorList>
            <person name="Condon B.J."/>
            <person name="Leng Y."/>
            <person name="Wu D."/>
            <person name="Bushley K.E."/>
            <person name="Ohm R.A."/>
            <person name="Otillar R."/>
            <person name="Martin J."/>
            <person name="Schackwitz W."/>
            <person name="Grimwood J."/>
            <person name="MohdZainudin N."/>
            <person name="Xue C."/>
            <person name="Wang R."/>
            <person name="Manning V.A."/>
            <person name="Dhillon B."/>
            <person name="Tu Z.J."/>
            <person name="Steffenson B.J."/>
            <person name="Salamov A."/>
            <person name="Sun H."/>
            <person name="Lowry S."/>
            <person name="LaButti K."/>
            <person name="Han J."/>
            <person name="Copeland A."/>
            <person name="Lindquist E."/>
            <person name="Barry K."/>
            <person name="Schmutz J."/>
            <person name="Baker S.E."/>
            <person name="Ciuffetti L.M."/>
            <person name="Grigoriev I.V."/>
            <person name="Zhong S."/>
            <person name="Turgeon B.G."/>
        </authorList>
    </citation>
    <scope>NUCLEOTIDE SEQUENCE [LARGE SCALE GENOMIC DNA]</scope>
    <source>
        <strain evidence="3">C5 / ATCC 48332 / race O</strain>
    </source>
</reference>
<dbReference type="EMBL" id="KB445584">
    <property type="protein sequence ID" value="EMD86628.1"/>
    <property type="molecule type" value="Genomic_DNA"/>
</dbReference>
<dbReference type="AlphaFoldDB" id="M2UF53"/>
<feature type="non-terminal residue" evidence="2">
    <location>
        <position position="116"/>
    </location>
</feature>
<reference evidence="2 3" key="1">
    <citation type="journal article" date="2012" name="PLoS Pathog.">
        <title>Diverse lifestyles and strategies of plant pathogenesis encoded in the genomes of eighteen Dothideomycetes fungi.</title>
        <authorList>
            <person name="Ohm R.A."/>
            <person name="Feau N."/>
            <person name="Henrissat B."/>
            <person name="Schoch C.L."/>
            <person name="Horwitz B.A."/>
            <person name="Barry K.W."/>
            <person name="Condon B.J."/>
            <person name="Copeland A.C."/>
            <person name="Dhillon B."/>
            <person name="Glaser F."/>
            <person name="Hesse C.N."/>
            <person name="Kosti I."/>
            <person name="LaButti K."/>
            <person name="Lindquist E.A."/>
            <person name="Lucas S."/>
            <person name="Salamov A.A."/>
            <person name="Bradshaw R.E."/>
            <person name="Ciuffetti L."/>
            <person name="Hamelin R.C."/>
            <person name="Kema G.H.J."/>
            <person name="Lawrence C."/>
            <person name="Scott J.A."/>
            <person name="Spatafora J.W."/>
            <person name="Turgeon B.G."/>
            <person name="de Wit P.J.G.M."/>
            <person name="Zhong S."/>
            <person name="Goodwin S.B."/>
            <person name="Grigoriev I.V."/>
        </authorList>
    </citation>
    <scope>NUCLEOTIDE SEQUENCE [LARGE SCALE GENOMIC DNA]</scope>
    <source>
        <strain evidence="3">C5 / ATCC 48332 / race O</strain>
    </source>
</reference>
<accession>M2UF53</accession>
<gene>
    <name evidence="2" type="ORF">COCHEDRAFT_1078268</name>
</gene>
<keyword evidence="3" id="KW-1185">Reference proteome</keyword>
<sequence>LRQDPIAVSIETKTPNGSESTALAQLSLWAATHFNRLRTLLRPTKRDVVSMPLPLIMAVGGRYSLFFAIDGTITEGITIAGGETAFGDCATLDGCYQVLAGLRAVGIWVKEVWVPW</sequence>
<evidence type="ECO:0000259" key="1">
    <source>
        <dbReference type="Pfam" id="PF20516"/>
    </source>
</evidence>
<feature type="domain" description="PD-(D/E)XK nuclease-like" evidence="1">
    <location>
        <begin position="1"/>
        <end position="113"/>
    </location>
</feature>
<organism evidence="2 3">
    <name type="scientific">Cochliobolus heterostrophus (strain C5 / ATCC 48332 / race O)</name>
    <name type="common">Southern corn leaf blight fungus</name>
    <name type="synonym">Bipolaris maydis</name>
    <dbReference type="NCBI Taxonomy" id="701091"/>
    <lineage>
        <taxon>Eukaryota</taxon>
        <taxon>Fungi</taxon>
        <taxon>Dikarya</taxon>
        <taxon>Ascomycota</taxon>
        <taxon>Pezizomycotina</taxon>
        <taxon>Dothideomycetes</taxon>
        <taxon>Pleosporomycetidae</taxon>
        <taxon>Pleosporales</taxon>
        <taxon>Pleosporineae</taxon>
        <taxon>Pleosporaceae</taxon>
        <taxon>Bipolaris</taxon>
    </lineage>
</organism>
<proteinExistence type="predicted"/>
<dbReference type="InterPro" id="IPR046797">
    <property type="entry name" value="PDDEXK_12"/>
</dbReference>
<dbReference type="Pfam" id="PF20516">
    <property type="entry name" value="PDDEXK_12"/>
    <property type="match status" value="1"/>
</dbReference>
<dbReference type="HOGENOM" id="CLU_027219_4_0_1"/>
<dbReference type="Proteomes" id="UP000016936">
    <property type="component" value="Unassembled WGS sequence"/>
</dbReference>
<dbReference type="OrthoDB" id="4161186at2759"/>
<evidence type="ECO:0000313" key="3">
    <source>
        <dbReference type="Proteomes" id="UP000016936"/>
    </source>
</evidence>